<accession>A0A4R6U7Q1</accession>
<organism evidence="2 3">
    <name type="scientific">Tepidicella xavieri</name>
    <dbReference type="NCBI Taxonomy" id="360241"/>
    <lineage>
        <taxon>Bacteria</taxon>
        <taxon>Pseudomonadati</taxon>
        <taxon>Pseudomonadota</taxon>
        <taxon>Betaproteobacteria</taxon>
        <taxon>Burkholderiales</taxon>
        <taxon>Tepidicella</taxon>
    </lineage>
</organism>
<name>A0A4R6U7Q1_9BURK</name>
<sequence>MTFCLSTPAEILHALGVRLREQRLAQALTQRELAQMAGLSLGALRKLESNGQCSLETLVRVVQALGLLDELDDLFVLKRQSIAQMERAELAHRRQRAPRKRTP</sequence>
<dbReference type="PROSITE" id="PS50943">
    <property type="entry name" value="HTH_CROC1"/>
    <property type="match status" value="1"/>
</dbReference>
<dbReference type="GO" id="GO:0003677">
    <property type="term" value="F:DNA binding"/>
    <property type="evidence" value="ECO:0007669"/>
    <property type="project" value="InterPro"/>
</dbReference>
<dbReference type="AlphaFoldDB" id="A0A4R6U7Q1"/>
<dbReference type="SUPFAM" id="SSF47413">
    <property type="entry name" value="lambda repressor-like DNA-binding domains"/>
    <property type="match status" value="1"/>
</dbReference>
<dbReference type="Gene3D" id="1.10.260.40">
    <property type="entry name" value="lambda repressor-like DNA-binding domains"/>
    <property type="match status" value="1"/>
</dbReference>
<dbReference type="OrthoDB" id="6901161at2"/>
<gene>
    <name evidence="2" type="ORF">DFR43_11171</name>
</gene>
<dbReference type="InterPro" id="IPR010982">
    <property type="entry name" value="Lambda_DNA-bd_dom_sf"/>
</dbReference>
<evidence type="ECO:0000313" key="2">
    <source>
        <dbReference type="EMBL" id="TDQ41816.1"/>
    </source>
</evidence>
<proteinExistence type="predicted"/>
<dbReference type="EMBL" id="SNYL01000011">
    <property type="protein sequence ID" value="TDQ41816.1"/>
    <property type="molecule type" value="Genomic_DNA"/>
</dbReference>
<dbReference type="Proteomes" id="UP000295510">
    <property type="component" value="Unassembled WGS sequence"/>
</dbReference>
<feature type="domain" description="HTH cro/C1-type" evidence="1">
    <location>
        <begin position="19"/>
        <end position="71"/>
    </location>
</feature>
<reference evidence="2 3" key="1">
    <citation type="submission" date="2019-03" db="EMBL/GenBank/DDBJ databases">
        <title>Genomic Encyclopedia of Type Strains, Phase IV (KMG-IV): sequencing the most valuable type-strain genomes for metagenomic binning, comparative biology and taxonomic classification.</title>
        <authorList>
            <person name="Goeker M."/>
        </authorList>
    </citation>
    <scope>NUCLEOTIDE SEQUENCE [LARGE SCALE GENOMIC DNA]</scope>
    <source>
        <strain evidence="2 3">DSM 19605</strain>
    </source>
</reference>
<dbReference type="Pfam" id="PF01381">
    <property type="entry name" value="HTH_3"/>
    <property type="match status" value="1"/>
</dbReference>
<dbReference type="CDD" id="cd00093">
    <property type="entry name" value="HTH_XRE"/>
    <property type="match status" value="1"/>
</dbReference>
<dbReference type="RefSeq" id="WP_133598222.1">
    <property type="nucleotide sequence ID" value="NZ_SNYL01000011.1"/>
</dbReference>
<evidence type="ECO:0000259" key="1">
    <source>
        <dbReference type="PROSITE" id="PS50943"/>
    </source>
</evidence>
<dbReference type="InterPro" id="IPR001387">
    <property type="entry name" value="Cro/C1-type_HTH"/>
</dbReference>
<dbReference type="SMART" id="SM00530">
    <property type="entry name" value="HTH_XRE"/>
    <property type="match status" value="1"/>
</dbReference>
<protein>
    <submittedName>
        <fullName evidence="2">Helix-turn-helix protein</fullName>
    </submittedName>
</protein>
<comment type="caution">
    <text evidence="2">The sequence shown here is derived from an EMBL/GenBank/DDBJ whole genome shotgun (WGS) entry which is preliminary data.</text>
</comment>
<keyword evidence="3" id="KW-1185">Reference proteome</keyword>
<evidence type="ECO:0000313" key="3">
    <source>
        <dbReference type="Proteomes" id="UP000295510"/>
    </source>
</evidence>